<protein>
    <submittedName>
        <fullName evidence="1">Uncharacterized protein</fullName>
    </submittedName>
</protein>
<organism evidence="1 2">
    <name type="scientific">Methylomusa anaerophila</name>
    <dbReference type="NCBI Taxonomy" id="1930071"/>
    <lineage>
        <taxon>Bacteria</taxon>
        <taxon>Bacillati</taxon>
        <taxon>Bacillota</taxon>
        <taxon>Negativicutes</taxon>
        <taxon>Selenomonadales</taxon>
        <taxon>Sporomusaceae</taxon>
        <taxon>Methylomusa</taxon>
    </lineage>
</organism>
<dbReference type="KEGG" id="mana:MAMMFC1_02662"/>
<evidence type="ECO:0000313" key="1">
    <source>
        <dbReference type="EMBL" id="BBB91977.1"/>
    </source>
</evidence>
<keyword evidence="2" id="KW-1185">Reference proteome</keyword>
<accession>A0A348ALM9</accession>
<evidence type="ECO:0000313" key="2">
    <source>
        <dbReference type="Proteomes" id="UP000276437"/>
    </source>
</evidence>
<name>A0A348ALM9_9FIRM</name>
<proteinExistence type="predicted"/>
<sequence>MNKHSWVLKDSWEVENGWRLIFTNKPDRVHFIDITLPQEIDPAVVSKVETEQWSTTELIQYLNQLVAR</sequence>
<dbReference type="OrthoDB" id="1683947at2"/>
<gene>
    <name evidence="1" type="ORF">MAMMFC1_02662</name>
</gene>
<dbReference type="AlphaFoldDB" id="A0A348ALM9"/>
<dbReference type="EMBL" id="AP018449">
    <property type="protein sequence ID" value="BBB91977.1"/>
    <property type="molecule type" value="Genomic_DNA"/>
</dbReference>
<dbReference type="RefSeq" id="WP_126308930.1">
    <property type="nucleotide sequence ID" value="NZ_AP018449.1"/>
</dbReference>
<reference evidence="1 2" key="1">
    <citation type="journal article" date="2018" name="Int. J. Syst. Evol. Microbiol.">
        <title>Methylomusa anaerophila gen. nov., sp. nov., an anaerobic methanol-utilizing bacterium isolated from a microbial fuel cell.</title>
        <authorList>
            <person name="Amano N."/>
            <person name="Yamamuro A."/>
            <person name="Miyahara M."/>
            <person name="Kouzuma A."/>
            <person name="Abe T."/>
            <person name="Watanabe K."/>
        </authorList>
    </citation>
    <scope>NUCLEOTIDE SEQUENCE [LARGE SCALE GENOMIC DNA]</scope>
    <source>
        <strain evidence="1 2">MMFC1</strain>
    </source>
</reference>
<dbReference type="Proteomes" id="UP000276437">
    <property type="component" value="Chromosome"/>
</dbReference>